<dbReference type="EMBL" id="JANAKD010000122">
    <property type="protein sequence ID" value="KAJ3497284.1"/>
    <property type="molecule type" value="Genomic_DNA"/>
</dbReference>
<accession>A0ACC1R3H0</accession>
<evidence type="ECO:0000313" key="2">
    <source>
        <dbReference type="Proteomes" id="UP001148737"/>
    </source>
</evidence>
<sequence>MATMTPQELADCLYDKTEPEHNIAALEHRQRLIQAWSIPQGSSILEIGPGQGDFTVCLADAVGPTGKVVAVDPAPLDWGTPSYATSRAFVMASPLGPRIEFVKEDPIKYLESLPNDIKSFDFIAFCHSIWYFSHPSILPSMLSASKNRIGAALIGEYSMSTTQPAAVPHVLTALAANAIEAFRGEESERNIRAALTPAQMEKCADETGWSLSTQQLITPGSKQLDAFREVHMVVYGRDFDSDLNAVPVDDKIKVMLRGMRDAVTRSVQDVPGGTEGVRNMDVWVARFEPKAEETQ</sequence>
<dbReference type="Proteomes" id="UP001148737">
    <property type="component" value="Unassembled WGS sequence"/>
</dbReference>
<organism evidence="1 2">
    <name type="scientific">Lecanicillium saksenae</name>
    <dbReference type="NCBI Taxonomy" id="468837"/>
    <lineage>
        <taxon>Eukaryota</taxon>
        <taxon>Fungi</taxon>
        <taxon>Dikarya</taxon>
        <taxon>Ascomycota</taxon>
        <taxon>Pezizomycotina</taxon>
        <taxon>Sordariomycetes</taxon>
        <taxon>Hypocreomycetidae</taxon>
        <taxon>Hypocreales</taxon>
        <taxon>Cordycipitaceae</taxon>
        <taxon>Lecanicillium</taxon>
    </lineage>
</organism>
<keyword evidence="2" id="KW-1185">Reference proteome</keyword>
<name>A0ACC1R3H0_9HYPO</name>
<protein>
    <submittedName>
        <fullName evidence="1">Uncharacterized protein</fullName>
    </submittedName>
</protein>
<proteinExistence type="predicted"/>
<comment type="caution">
    <text evidence="1">The sequence shown here is derived from an EMBL/GenBank/DDBJ whole genome shotgun (WGS) entry which is preliminary data.</text>
</comment>
<evidence type="ECO:0000313" key="1">
    <source>
        <dbReference type="EMBL" id="KAJ3497284.1"/>
    </source>
</evidence>
<reference evidence="1" key="1">
    <citation type="submission" date="2022-07" db="EMBL/GenBank/DDBJ databases">
        <title>Genome Sequence of Lecanicillium saksenae.</title>
        <authorList>
            <person name="Buettner E."/>
        </authorList>
    </citation>
    <scope>NUCLEOTIDE SEQUENCE</scope>
    <source>
        <strain evidence="1">VT-O1</strain>
    </source>
</reference>
<gene>
    <name evidence="1" type="ORF">NLG97_g2015</name>
</gene>